<comment type="caution">
    <text evidence="1">The sequence shown here is derived from an EMBL/GenBank/DDBJ whole genome shotgun (WGS) entry which is preliminary data.</text>
</comment>
<dbReference type="Pfam" id="PF02321">
    <property type="entry name" value="OEP"/>
    <property type="match status" value="2"/>
</dbReference>
<keyword evidence="2" id="KW-1185">Reference proteome</keyword>
<dbReference type="PANTHER" id="PTHR30203:SF24">
    <property type="entry name" value="BLR4935 PROTEIN"/>
    <property type="match status" value="1"/>
</dbReference>
<dbReference type="Proteomes" id="UP000601435">
    <property type="component" value="Unassembled WGS sequence"/>
</dbReference>
<dbReference type="GO" id="GO:0015562">
    <property type="term" value="F:efflux transmembrane transporter activity"/>
    <property type="evidence" value="ECO:0007669"/>
    <property type="project" value="InterPro"/>
</dbReference>
<dbReference type="InterPro" id="IPR003423">
    <property type="entry name" value="OMP_efflux"/>
</dbReference>
<dbReference type="OrthoDB" id="10636856at2759"/>
<dbReference type="PANTHER" id="PTHR30203">
    <property type="entry name" value="OUTER MEMBRANE CATION EFFLUX PROTEIN"/>
    <property type="match status" value="1"/>
</dbReference>
<sequence length="442" mass="48401">MSARTYDPTVPPPYATLSERVVVPRTEDSSVAEISGNDLPGLVTYALQNNPRITSAIAQYEAAKTQVTQVTALPDPKLSYRHFLEEVETRVGPQQYAIGISQSLPWLGKLRLQGEVASQQAHAAAARISTIQNEVIAEVASAWYELYYFNRALQIMQGNRDLVVHLERVARTRYSTGAAGHPDVIRAQVELGKIENDLASLSDRKRPLLARLNAALNRPSHSSIEMPKDAPVVRMPRQDTQIIAGVANNNPELHALAFDIASATAAKERANKDFLPDFSFGIDYIATGNARAPNVAGSGDDPVSAAFTMTLPIQRGKYRAGVQAAQARIVGEQARRDQHLNSLEASTVNALFRLRDAERQIDLYQNTLLPKANESLVATQRAYSSGGSTFSDLIDAQRVLLVFELAEVRAITDHNLARTTLEQLMGAPFDAADTKREQHDGL</sequence>
<dbReference type="Gene3D" id="1.20.1600.10">
    <property type="entry name" value="Outer membrane efflux proteins (OEP)"/>
    <property type="match status" value="1"/>
</dbReference>
<dbReference type="EMBL" id="CAJNJA010026807">
    <property type="protein sequence ID" value="CAE7565062.1"/>
    <property type="molecule type" value="Genomic_DNA"/>
</dbReference>
<name>A0A812U811_9DINO</name>
<gene>
    <name evidence="1" type="primary">nodT</name>
    <name evidence="1" type="ORF">SNEC2469_LOCUS16380</name>
</gene>
<dbReference type="InterPro" id="IPR010131">
    <property type="entry name" value="MdtP/NodT-like"/>
</dbReference>
<reference evidence="1" key="1">
    <citation type="submission" date="2021-02" db="EMBL/GenBank/DDBJ databases">
        <authorList>
            <person name="Dougan E. K."/>
            <person name="Rhodes N."/>
            <person name="Thang M."/>
            <person name="Chan C."/>
        </authorList>
    </citation>
    <scope>NUCLEOTIDE SEQUENCE</scope>
</reference>
<evidence type="ECO:0000313" key="2">
    <source>
        <dbReference type="Proteomes" id="UP000601435"/>
    </source>
</evidence>
<protein>
    <submittedName>
        <fullName evidence="1">NodT protein</fullName>
    </submittedName>
</protein>
<dbReference type="AlphaFoldDB" id="A0A812U811"/>
<dbReference type="SUPFAM" id="SSF56954">
    <property type="entry name" value="Outer membrane efflux proteins (OEP)"/>
    <property type="match status" value="1"/>
</dbReference>
<evidence type="ECO:0000313" key="1">
    <source>
        <dbReference type="EMBL" id="CAE7565062.1"/>
    </source>
</evidence>
<accession>A0A812U811</accession>
<organism evidence="1 2">
    <name type="scientific">Symbiodinium necroappetens</name>
    <dbReference type="NCBI Taxonomy" id="1628268"/>
    <lineage>
        <taxon>Eukaryota</taxon>
        <taxon>Sar</taxon>
        <taxon>Alveolata</taxon>
        <taxon>Dinophyceae</taxon>
        <taxon>Suessiales</taxon>
        <taxon>Symbiodiniaceae</taxon>
        <taxon>Symbiodinium</taxon>
    </lineage>
</organism>
<proteinExistence type="predicted"/>